<dbReference type="AlphaFoldDB" id="A0A2W2EGR0"/>
<comment type="catalytic activity">
    <reaction evidence="4 7">
        <text>uridine(38/39/40) in tRNA = pseudouridine(38/39/40) in tRNA</text>
        <dbReference type="Rhea" id="RHEA:22376"/>
        <dbReference type="Rhea" id="RHEA-COMP:10085"/>
        <dbReference type="Rhea" id="RHEA-COMP:10087"/>
        <dbReference type="ChEBI" id="CHEBI:65314"/>
        <dbReference type="ChEBI" id="CHEBI:65315"/>
        <dbReference type="EC" id="5.4.99.12"/>
    </reaction>
</comment>
<evidence type="ECO:0000256" key="5">
    <source>
        <dbReference type="PIRSR" id="PIRSR001430-1"/>
    </source>
</evidence>
<comment type="similarity">
    <text evidence="1 4 7">Belongs to the tRNA pseudouridine synthase TruA family.</text>
</comment>
<feature type="active site" description="Nucleophile" evidence="4 5">
    <location>
        <position position="54"/>
    </location>
</feature>
<dbReference type="PANTHER" id="PTHR11142:SF0">
    <property type="entry name" value="TRNA PSEUDOURIDINE SYNTHASE-LIKE 1"/>
    <property type="match status" value="1"/>
</dbReference>
<dbReference type="InterPro" id="IPR020103">
    <property type="entry name" value="PsdUridine_synth_cat_dom_sf"/>
</dbReference>
<dbReference type="RefSeq" id="WP_111180871.1">
    <property type="nucleotide sequence ID" value="NZ_POUD01000091.1"/>
</dbReference>
<dbReference type="GO" id="GO:0160147">
    <property type="term" value="F:tRNA pseudouridine(38-40) synthase activity"/>
    <property type="evidence" value="ECO:0007669"/>
    <property type="project" value="UniProtKB-EC"/>
</dbReference>
<dbReference type="PANTHER" id="PTHR11142">
    <property type="entry name" value="PSEUDOURIDYLATE SYNTHASE"/>
    <property type="match status" value="1"/>
</dbReference>
<proteinExistence type="inferred from homology"/>
<dbReference type="EMBL" id="POUD01000091">
    <property type="protein sequence ID" value="PZG16069.1"/>
    <property type="molecule type" value="Genomic_DNA"/>
</dbReference>
<dbReference type="Pfam" id="PF01416">
    <property type="entry name" value="PseudoU_synth_1"/>
    <property type="match status" value="1"/>
</dbReference>
<evidence type="ECO:0000256" key="6">
    <source>
        <dbReference type="PIRSR" id="PIRSR001430-2"/>
    </source>
</evidence>
<dbReference type="PIRSF" id="PIRSF001430">
    <property type="entry name" value="tRNA_psdUrid_synth"/>
    <property type="match status" value="1"/>
</dbReference>
<dbReference type="InterPro" id="IPR001406">
    <property type="entry name" value="PsdUridine_synth_TruA"/>
</dbReference>
<dbReference type="GO" id="GO:0003723">
    <property type="term" value="F:RNA binding"/>
    <property type="evidence" value="ECO:0007669"/>
    <property type="project" value="InterPro"/>
</dbReference>
<comment type="caution">
    <text evidence="9">The sequence shown here is derived from an EMBL/GenBank/DDBJ whole genome shotgun (WGS) entry which is preliminary data.</text>
</comment>
<evidence type="ECO:0000313" key="10">
    <source>
        <dbReference type="Proteomes" id="UP000249304"/>
    </source>
</evidence>
<dbReference type="NCBIfam" id="TIGR00071">
    <property type="entry name" value="hisT_truA"/>
    <property type="match status" value="1"/>
</dbReference>
<dbReference type="CDD" id="cd02570">
    <property type="entry name" value="PseudoU_synth_EcTruA"/>
    <property type="match status" value="1"/>
</dbReference>
<dbReference type="GO" id="GO:0031119">
    <property type="term" value="P:tRNA pseudouridine synthesis"/>
    <property type="evidence" value="ECO:0007669"/>
    <property type="project" value="UniProtKB-UniRule"/>
</dbReference>
<accession>A0A2W2EGR0</accession>
<sequence>MVRLRLDLAYDGTDFSGWARQPGLRTVQGEVEQALGRILRLAEPAMLTVAGRTDAGVHARGQVAHVDVPEESLAELDGNRGPQSVDERLAALVRRLGGVLPLDVRVRSVCVAPEGFDARFSALFRRYAYRVGDTAGGVDPLRRREVVWHNRPLDLSRLNVAAALLLGEHDFAAFCKKREGATTIRELQRLDWVREPDGVLVATVVADAFCHSMVRALVGSLLAAGDGRRPVEWPGEVLARAVRDSGVHVAPAHGLCLEEVGYPSDAELAARAEATRRVRTLSVVGDAALQDE</sequence>
<keyword evidence="2 4" id="KW-0819">tRNA processing</keyword>
<keyword evidence="3 4" id="KW-0413">Isomerase</keyword>
<evidence type="ECO:0000256" key="7">
    <source>
        <dbReference type="RuleBase" id="RU003792"/>
    </source>
</evidence>
<keyword evidence="10" id="KW-1185">Reference proteome</keyword>
<evidence type="ECO:0000259" key="8">
    <source>
        <dbReference type="Pfam" id="PF01416"/>
    </source>
</evidence>
<dbReference type="OrthoDB" id="9811823at2"/>
<dbReference type="EC" id="5.4.99.12" evidence="4"/>
<dbReference type="Proteomes" id="UP000249304">
    <property type="component" value="Unassembled WGS sequence"/>
</dbReference>
<comment type="subunit">
    <text evidence="4">Homodimer.</text>
</comment>
<dbReference type="Gene3D" id="3.30.70.660">
    <property type="entry name" value="Pseudouridine synthase I, catalytic domain, C-terminal subdomain"/>
    <property type="match status" value="1"/>
</dbReference>
<comment type="function">
    <text evidence="4">Formation of pseudouridine at positions 38, 39 and 40 in the anticodon stem and loop of transfer RNAs.</text>
</comment>
<evidence type="ECO:0000256" key="3">
    <source>
        <dbReference type="ARBA" id="ARBA00023235"/>
    </source>
</evidence>
<comment type="caution">
    <text evidence="4">Lacks conserved residue(s) required for the propagation of feature annotation.</text>
</comment>
<dbReference type="FunFam" id="3.30.70.580:FF:000008">
    <property type="entry name" value="tRNA pseudouridine synthase A"/>
    <property type="match status" value="1"/>
</dbReference>
<dbReference type="InterPro" id="IPR020097">
    <property type="entry name" value="PsdUridine_synth_TruA_a/b_dom"/>
</dbReference>
<dbReference type="HAMAP" id="MF_00171">
    <property type="entry name" value="TruA"/>
    <property type="match status" value="1"/>
</dbReference>
<dbReference type="Gene3D" id="3.30.70.580">
    <property type="entry name" value="Pseudouridine synthase I, catalytic domain, N-terminal subdomain"/>
    <property type="match status" value="1"/>
</dbReference>
<organism evidence="9 10">
    <name type="scientific">Nonomuraea aridisoli</name>
    <dbReference type="NCBI Taxonomy" id="2070368"/>
    <lineage>
        <taxon>Bacteria</taxon>
        <taxon>Bacillati</taxon>
        <taxon>Actinomycetota</taxon>
        <taxon>Actinomycetes</taxon>
        <taxon>Streptosporangiales</taxon>
        <taxon>Streptosporangiaceae</taxon>
        <taxon>Nonomuraea</taxon>
    </lineage>
</organism>
<dbReference type="SUPFAM" id="SSF55120">
    <property type="entry name" value="Pseudouridine synthase"/>
    <property type="match status" value="1"/>
</dbReference>
<evidence type="ECO:0000313" key="9">
    <source>
        <dbReference type="EMBL" id="PZG16069.1"/>
    </source>
</evidence>
<evidence type="ECO:0000256" key="4">
    <source>
        <dbReference type="HAMAP-Rule" id="MF_00171"/>
    </source>
</evidence>
<reference evidence="9 10" key="1">
    <citation type="submission" date="2018-01" db="EMBL/GenBank/DDBJ databases">
        <title>Draft genome sequence of Nonomuraea sp. KC333.</title>
        <authorList>
            <person name="Sahin N."/>
            <person name="Saygin H."/>
            <person name="Ay H."/>
        </authorList>
    </citation>
    <scope>NUCLEOTIDE SEQUENCE [LARGE SCALE GENOMIC DNA]</scope>
    <source>
        <strain evidence="9 10">KC333</strain>
    </source>
</reference>
<evidence type="ECO:0000256" key="1">
    <source>
        <dbReference type="ARBA" id="ARBA00009375"/>
    </source>
</evidence>
<protein>
    <recommendedName>
        <fullName evidence="4">tRNA pseudouridine synthase A</fullName>
        <ecNumber evidence="4">5.4.99.12</ecNumber>
    </recommendedName>
    <alternativeName>
        <fullName evidence="4">tRNA pseudouridine(38-40) synthase</fullName>
    </alternativeName>
    <alternativeName>
        <fullName evidence="4">tRNA pseudouridylate synthase I</fullName>
    </alternativeName>
    <alternativeName>
        <fullName evidence="4">tRNA-uridine isomerase I</fullName>
    </alternativeName>
</protein>
<dbReference type="FunFam" id="3.30.70.660:FF:000003">
    <property type="entry name" value="tRNA pseudouridine synthase A"/>
    <property type="match status" value="1"/>
</dbReference>
<name>A0A2W2EGR0_9ACTN</name>
<feature type="domain" description="Pseudouridine synthase I TruA alpha/beta" evidence="8">
    <location>
        <begin position="161"/>
        <end position="263"/>
    </location>
</feature>
<gene>
    <name evidence="4" type="primary">truA</name>
    <name evidence="9" type="ORF">C1J01_21985</name>
</gene>
<feature type="binding site" evidence="4 6">
    <location>
        <position position="127"/>
    </location>
    <ligand>
        <name>substrate</name>
    </ligand>
</feature>
<dbReference type="InterPro" id="IPR020095">
    <property type="entry name" value="PsdUridine_synth_TruA_C"/>
</dbReference>
<dbReference type="InterPro" id="IPR020094">
    <property type="entry name" value="TruA/RsuA/RluB/E/F_N"/>
</dbReference>
<evidence type="ECO:0000256" key="2">
    <source>
        <dbReference type="ARBA" id="ARBA00022694"/>
    </source>
</evidence>